<keyword evidence="2" id="KW-1185">Reference proteome</keyword>
<dbReference type="EMBL" id="MU273735">
    <property type="protein sequence ID" value="KAI0028633.1"/>
    <property type="molecule type" value="Genomic_DNA"/>
</dbReference>
<proteinExistence type="predicted"/>
<evidence type="ECO:0000313" key="1">
    <source>
        <dbReference type="EMBL" id="KAI0028633.1"/>
    </source>
</evidence>
<sequence>MSVLSENRRRSFEDSSTRSSHEVGSPVPHVTFNVREDVLVVNLGLLSGDGRLLLRVVLLTGSSLGQLCAALEGEGRRCGNGKSGYTDIKGGRRDSTVRQWAVKDIGTHTQPKVQVIALECAPPCPSHSFTTFYSNLYLSDVLMGPTSPTYRKRKYDEERRAPERHIPSVPWPFFTLPSLIPGPHSIPAASTSHAGHPALFAPLIRVFLPMHGPYKDFISSYTSRANHRVGSAKIGTDPSIAVVDSNVKVFNMDNLV</sequence>
<reference evidence="1" key="2">
    <citation type="journal article" date="2022" name="New Phytol.">
        <title>Evolutionary transition to the ectomycorrhizal habit in the genomes of a hyperdiverse lineage of mushroom-forming fungi.</title>
        <authorList>
            <person name="Looney B."/>
            <person name="Miyauchi S."/>
            <person name="Morin E."/>
            <person name="Drula E."/>
            <person name="Courty P.E."/>
            <person name="Kohler A."/>
            <person name="Kuo A."/>
            <person name="LaButti K."/>
            <person name="Pangilinan J."/>
            <person name="Lipzen A."/>
            <person name="Riley R."/>
            <person name="Andreopoulos W."/>
            <person name="He G."/>
            <person name="Johnson J."/>
            <person name="Nolan M."/>
            <person name="Tritt A."/>
            <person name="Barry K.W."/>
            <person name="Grigoriev I.V."/>
            <person name="Nagy L.G."/>
            <person name="Hibbett D."/>
            <person name="Henrissat B."/>
            <person name="Matheny P.B."/>
            <person name="Labbe J."/>
            <person name="Martin F.M."/>
        </authorList>
    </citation>
    <scope>NUCLEOTIDE SEQUENCE</scope>
    <source>
        <strain evidence="1">EC-137</strain>
    </source>
</reference>
<reference evidence="1" key="1">
    <citation type="submission" date="2021-02" db="EMBL/GenBank/DDBJ databases">
        <authorList>
            <consortium name="DOE Joint Genome Institute"/>
            <person name="Ahrendt S."/>
            <person name="Looney B.P."/>
            <person name="Miyauchi S."/>
            <person name="Morin E."/>
            <person name="Drula E."/>
            <person name="Courty P.E."/>
            <person name="Chicoki N."/>
            <person name="Fauchery L."/>
            <person name="Kohler A."/>
            <person name="Kuo A."/>
            <person name="Labutti K."/>
            <person name="Pangilinan J."/>
            <person name="Lipzen A."/>
            <person name="Riley R."/>
            <person name="Andreopoulos W."/>
            <person name="He G."/>
            <person name="Johnson J."/>
            <person name="Barry K.W."/>
            <person name="Grigoriev I.V."/>
            <person name="Nagy L."/>
            <person name="Hibbett D."/>
            <person name="Henrissat B."/>
            <person name="Matheny P.B."/>
            <person name="Labbe J."/>
            <person name="Martin F."/>
        </authorList>
    </citation>
    <scope>NUCLEOTIDE SEQUENCE</scope>
    <source>
        <strain evidence="1">EC-137</strain>
    </source>
</reference>
<protein>
    <submittedName>
        <fullName evidence="1">Uncharacterized protein</fullName>
    </submittedName>
</protein>
<name>A0ACB8QA00_9AGAM</name>
<dbReference type="Proteomes" id="UP000814128">
    <property type="component" value="Unassembled WGS sequence"/>
</dbReference>
<gene>
    <name evidence="1" type="ORF">K488DRAFT_73623</name>
</gene>
<comment type="caution">
    <text evidence="1">The sequence shown here is derived from an EMBL/GenBank/DDBJ whole genome shotgun (WGS) entry which is preliminary data.</text>
</comment>
<organism evidence="1 2">
    <name type="scientific">Vararia minispora EC-137</name>
    <dbReference type="NCBI Taxonomy" id="1314806"/>
    <lineage>
        <taxon>Eukaryota</taxon>
        <taxon>Fungi</taxon>
        <taxon>Dikarya</taxon>
        <taxon>Basidiomycota</taxon>
        <taxon>Agaricomycotina</taxon>
        <taxon>Agaricomycetes</taxon>
        <taxon>Russulales</taxon>
        <taxon>Lachnocladiaceae</taxon>
        <taxon>Vararia</taxon>
    </lineage>
</organism>
<accession>A0ACB8QA00</accession>
<evidence type="ECO:0000313" key="2">
    <source>
        <dbReference type="Proteomes" id="UP000814128"/>
    </source>
</evidence>